<reference evidence="3 4" key="1">
    <citation type="submission" date="2014-05" db="EMBL/GenBank/DDBJ databases">
        <title>Draft Genome Sequence of Nitratireductor basaltis Strain UMTGB225, A Marine Bacterium Isolated from Green Barrel Tunicate.</title>
        <authorList>
            <person name="Gan H.Y."/>
        </authorList>
    </citation>
    <scope>NUCLEOTIDE SEQUENCE [LARGE SCALE GENOMIC DNA]</scope>
    <source>
        <strain evidence="3 4">UMTGB225</strain>
    </source>
</reference>
<dbReference type="InterPro" id="IPR020904">
    <property type="entry name" value="Sc_DH/Rdtase_CS"/>
</dbReference>
<dbReference type="STRING" id="472175.EL18_02696"/>
<dbReference type="PANTHER" id="PTHR42760:SF133">
    <property type="entry name" value="3-OXOACYL-[ACYL-CARRIER-PROTEIN] REDUCTASE"/>
    <property type="match status" value="1"/>
</dbReference>
<dbReference type="FunFam" id="3.40.50.720:FF:000084">
    <property type="entry name" value="Short-chain dehydrogenase reductase"/>
    <property type="match status" value="1"/>
</dbReference>
<dbReference type="InterPro" id="IPR002347">
    <property type="entry name" value="SDR_fam"/>
</dbReference>
<accession>A0A084U659</accession>
<comment type="caution">
    <text evidence="3">The sequence shown here is derived from an EMBL/GenBank/DDBJ whole genome shotgun (WGS) entry which is preliminary data.</text>
</comment>
<evidence type="ECO:0000313" key="4">
    <source>
        <dbReference type="Proteomes" id="UP000053675"/>
    </source>
</evidence>
<dbReference type="SUPFAM" id="SSF51735">
    <property type="entry name" value="NAD(P)-binding Rossmann-fold domains"/>
    <property type="match status" value="1"/>
</dbReference>
<dbReference type="InterPro" id="IPR036291">
    <property type="entry name" value="NAD(P)-bd_dom_sf"/>
</dbReference>
<dbReference type="OrthoDB" id="9789398at2"/>
<evidence type="ECO:0000256" key="1">
    <source>
        <dbReference type="ARBA" id="ARBA00006484"/>
    </source>
</evidence>
<dbReference type="Gene3D" id="3.40.50.720">
    <property type="entry name" value="NAD(P)-binding Rossmann-like Domain"/>
    <property type="match status" value="1"/>
</dbReference>
<dbReference type="PRINTS" id="PR00080">
    <property type="entry name" value="SDRFAMILY"/>
</dbReference>
<name>A0A084U659_9HYPH</name>
<dbReference type="Pfam" id="PF13561">
    <property type="entry name" value="adh_short_C2"/>
    <property type="match status" value="1"/>
</dbReference>
<gene>
    <name evidence="3" type="ORF">EL18_02696</name>
</gene>
<evidence type="ECO:0000256" key="2">
    <source>
        <dbReference type="ARBA" id="ARBA00023002"/>
    </source>
</evidence>
<sequence length="255" mass="27289">MEPETRYSDLMDVSVLITGGGSGIGAALTEGFLAQGAKVAFIDIAEEESRALCDGLNARYGRSPLFVNADLRDIEAIKAAAGEAEKAHGPVMVLVNNAAWDDRHEIEAVTQEYWDNNQAINLRPQFFAVQSVVTGMKAAGRGAIVNFTSTSYMLNHHAMPAYTAAKAGIVGLTKGLAGALGPHGIRVNAIAPGWVMTRRQKDLWVTKEGVEDTIDRQCLKRTLEPEDMVGPCLFLASEAARGMTAQTMIVDGGIL</sequence>
<dbReference type="GO" id="GO:0016616">
    <property type="term" value="F:oxidoreductase activity, acting on the CH-OH group of donors, NAD or NADP as acceptor"/>
    <property type="evidence" value="ECO:0007669"/>
    <property type="project" value="TreeGrafter"/>
</dbReference>
<keyword evidence="4" id="KW-1185">Reference proteome</keyword>
<dbReference type="PANTHER" id="PTHR42760">
    <property type="entry name" value="SHORT-CHAIN DEHYDROGENASES/REDUCTASES FAMILY MEMBER"/>
    <property type="match status" value="1"/>
</dbReference>
<dbReference type="PATRIC" id="fig|472175.3.peg.2688"/>
<dbReference type="PROSITE" id="PS00061">
    <property type="entry name" value="ADH_SHORT"/>
    <property type="match status" value="1"/>
</dbReference>
<organism evidence="3 4">
    <name type="scientific">Nitratireductor basaltis</name>
    <dbReference type="NCBI Taxonomy" id="472175"/>
    <lineage>
        <taxon>Bacteria</taxon>
        <taxon>Pseudomonadati</taxon>
        <taxon>Pseudomonadota</taxon>
        <taxon>Alphaproteobacteria</taxon>
        <taxon>Hyphomicrobiales</taxon>
        <taxon>Phyllobacteriaceae</taxon>
        <taxon>Nitratireductor</taxon>
    </lineage>
</organism>
<dbReference type="PRINTS" id="PR00081">
    <property type="entry name" value="GDHRDH"/>
</dbReference>
<dbReference type="CDD" id="cd05233">
    <property type="entry name" value="SDR_c"/>
    <property type="match status" value="1"/>
</dbReference>
<dbReference type="eggNOG" id="COG1028">
    <property type="taxonomic scope" value="Bacteria"/>
</dbReference>
<dbReference type="Proteomes" id="UP000053675">
    <property type="component" value="Unassembled WGS sequence"/>
</dbReference>
<comment type="similarity">
    <text evidence="1">Belongs to the short-chain dehydrogenases/reductases (SDR) family.</text>
</comment>
<evidence type="ECO:0000313" key="3">
    <source>
        <dbReference type="EMBL" id="KFB08445.1"/>
    </source>
</evidence>
<dbReference type="RefSeq" id="WP_036485182.1">
    <property type="nucleotide sequence ID" value="NZ_JMQM01000002.1"/>
</dbReference>
<proteinExistence type="inferred from homology"/>
<dbReference type="EMBL" id="JMQM01000002">
    <property type="protein sequence ID" value="KFB08445.1"/>
    <property type="molecule type" value="Genomic_DNA"/>
</dbReference>
<keyword evidence="2" id="KW-0560">Oxidoreductase</keyword>
<dbReference type="AlphaFoldDB" id="A0A084U659"/>
<protein>
    <submittedName>
        <fullName evidence="3">Short-chain dehydrogenase/reductase SDR</fullName>
    </submittedName>
</protein>